<keyword evidence="8" id="KW-0812">Transmembrane</keyword>
<evidence type="ECO:0000256" key="1">
    <source>
        <dbReference type="ARBA" id="ARBA00000085"/>
    </source>
</evidence>
<accession>A0A523UYZ3</accession>
<dbReference type="InterPro" id="IPR050736">
    <property type="entry name" value="Sensor_HK_Regulatory"/>
</dbReference>
<dbReference type="CDD" id="cd00075">
    <property type="entry name" value="HATPase"/>
    <property type="match status" value="1"/>
</dbReference>
<dbReference type="InterPro" id="IPR003594">
    <property type="entry name" value="HATPase_dom"/>
</dbReference>
<dbReference type="PRINTS" id="PR00344">
    <property type="entry name" value="BCTRLSENSOR"/>
</dbReference>
<comment type="catalytic activity">
    <reaction evidence="1">
        <text>ATP + protein L-histidine = ADP + protein N-phospho-L-histidine.</text>
        <dbReference type="EC" id="2.7.13.3"/>
    </reaction>
</comment>
<keyword evidence="3" id="KW-0597">Phosphoprotein</keyword>
<dbReference type="AlphaFoldDB" id="A0A523UYZ3"/>
<dbReference type="PANTHER" id="PTHR43711:SF1">
    <property type="entry name" value="HISTIDINE KINASE 1"/>
    <property type="match status" value="1"/>
</dbReference>
<evidence type="ECO:0000256" key="6">
    <source>
        <dbReference type="ARBA" id="ARBA00023012"/>
    </source>
</evidence>
<feature type="transmembrane region" description="Helical" evidence="8">
    <location>
        <begin position="142"/>
        <end position="160"/>
    </location>
</feature>
<evidence type="ECO:0000256" key="2">
    <source>
        <dbReference type="ARBA" id="ARBA00012438"/>
    </source>
</evidence>
<comment type="caution">
    <text evidence="10">The sequence shown here is derived from an EMBL/GenBank/DDBJ whole genome shotgun (WGS) entry which is preliminary data.</text>
</comment>
<evidence type="ECO:0000256" key="7">
    <source>
        <dbReference type="SAM" id="Coils"/>
    </source>
</evidence>
<dbReference type="GO" id="GO:0000155">
    <property type="term" value="F:phosphorelay sensor kinase activity"/>
    <property type="evidence" value="ECO:0007669"/>
    <property type="project" value="InterPro"/>
</dbReference>
<evidence type="ECO:0000256" key="3">
    <source>
        <dbReference type="ARBA" id="ARBA00022553"/>
    </source>
</evidence>
<dbReference type="PROSITE" id="PS50109">
    <property type="entry name" value="HIS_KIN"/>
    <property type="match status" value="1"/>
</dbReference>
<keyword evidence="8" id="KW-0472">Membrane</keyword>
<feature type="transmembrane region" description="Helical" evidence="8">
    <location>
        <begin position="86"/>
        <end position="112"/>
    </location>
</feature>
<dbReference type="Pfam" id="PF02518">
    <property type="entry name" value="HATPase_c"/>
    <property type="match status" value="1"/>
</dbReference>
<protein>
    <recommendedName>
        <fullName evidence="2">histidine kinase</fullName>
        <ecNumber evidence="2">2.7.13.3</ecNumber>
    </recommendedName>
</protein>
<evidence type="ECO:0000256" key="8">
    <source>
        <dbReference type="SAM" id="Phobius"/>
    </source>
</evidence>
<dbReference type="PANTHER" id="PTHR43711">
    <property type="entry name" value="TWO-COMPONENT HISTIDINE KINASE"/>
    <property type="match status" value="1"/>
</dbReference>
<evidence type="ECO:0000259" key="9">
    <source>
        <dbReference type="PROSITE" id="PS50109"/>
    </source>
</evidence>
<evidence type="ECO:0000256" key="4">
    <source>
        <dbReference type="ARBA" id="ARBA00022679"/>
    </source>
</evidence>
<feature type="transmembrane region" description="Helical" evidence="8">
    <location>
        <begin position="56"/>
        <end position="74"/>
    </location>
</feature>
<organism evidence="10 11">
    <name type="scientific">Aerophobetes bacterium</name>
    <dbReference type="NCBI Taxonomy" id="2030807"/>
    <lineage>
        <taxon>Bacteria</taxon>
        <taxon>Candidatus Aerophobota</taxon>
    </lineage>
</organism>
<dbReference type="SMART" id="SM00388">
    <property type="entry name" value="HisKA"/>
    <property type="match status" value="1"/>
</dbReference>
<keyword evidence="4" id="KW-0808">Transferase</keyword>
<dbReference type="InterPro" id="IPR003661">
    <property type="entry name" value="HisK_dim/P_dom"/>
</dbReference>
<dbReference type="Gene3D" id="1.10.287.130">
    <property type="match status" value="1"/>
</dbReference>
<dbReference type="CDD" id="cd00082">
    <property type="entry name" value="HisKA"/>
    <property type="match status" value="1"/>
</dbReference>
<gene>
    <name evidence="10" type="ORF">E3J59_01700</name>
</gene>
<feature type="transmembrane region" description="Helical" evidence="8">
    <location>
        <begin position="118"/>
        <end position="135"/>
    </location>
</feature>
<name>A0A523UYZ3_UNCAE</name>
<dbReference type="Gene3D" id="3.30.565.10">
    <property type="entry name" value="Histidine kinase-like ATPase, C-terminal domain"/>
    <property type="match status" value="1"/>
</dbReference>
<dbReference type="InterPro" id="IPR004358">
    <property type="entry name" value="Sig_transdc_His_kin-like_C"/>
</dbReference>
<keyword evidence="7" id="KW-0175">Coiled coil</keyword>
<dbReference type="EMBL" id="SOJK01000076">
    <property type="protein sequence ID" value="TET47755.1"/>
    <property type="molecule type" value="Genomic_DNA"/>
</dbReference>
<dbReference type="Pfam" id="PF00512">
    <property type="entry name" value="HisKA"/>
    <property type="match status" value="1"/>
</dbReference>
<dbReference type="SUPFAM" id="SSF47384">
    <property type="entry name" value="Homodimeric domain of signal transducing histidine kinase"/>
    <property type="match status" value="1"/>
</dbReference>
<reference evidence="10 11" key="1">
    <citation type="submission" date="2019-03" db="EMBL/GenBank/DDBJ databases">
        <title>Metabolic potential of uncultured bacteria and archaea associated with petroleum seepage in deep-sea sediments.</title>
        <authorList>
            <person name="Dong X."/>
            <person name="Hubert C."/>
        </authorList>
    </citation>
    <scope>NUCLEOTIDE SEQUENCE [LARGE SCALE GENOMIC DNA]</scope>
    <source>
        <strain evidence="10">E29_bin78</strain>
    </source>
</reference>
<dbReference type="Proteomes" id="UP000320679">
    <property type="component" value="Unassembled WGS sequence"/>
</dbReference>
<sequence>MRLNEREKVPGIIPLEEELISRIEWFIKLRWLAGGGVVVASWMMESLLHIPIPVVPLYFIGGLILLYNVFFWIYARKLRRPTPDSLVVFARFANLQIIIDWLALIFIVHFSGGIESPVIFYFIFHVIFSTFLLSPRPSYLQTSLAVLLIILLPILEYHQVIPHVNISGILTGNLYRNPLYLSGFLFFFVSTLYISAYLTSSITNKLRDREKELKTLKDELEEAYHKLEKSDAAKSEFVVMVTHELRSHLSAIESILGLFIEGYAGDLLDEQRKLIRRIEQRAHFLLGLVNDLLHLARVKAEKFKKEKAKINLREIVERVTSSLQTRVKSKRLNLQIDLPPSSVMFWSNEDDMQLLFSNLIGNSVKYTPSGGSILVKMTKENLQIKIEISDTGIGIPEEDLSKIFEEFYRAENAKKMEREGTGLGLPIVKRIVETYEGEVKVKSQVGKGTTFSFDLTMEEGTSNYLEGKV</sequence>
<dbReference type="InterPro" id="IPR005467">
    <property type="entry name" value="His_kinase_dom"/>
</dbReference>
<dbReference type="SUPFAM" id="SSF55874">
    <property type="entry name" value="ATPase domain of HSP90 chaperone/DNA topoisomerase II/histidine kinase"/>
    <property type="match status" value="1"/>
</dbReference>
<evidence type="ECO:0000313" key="10">
    <source>
        <dbReference type="EMBL" id="TET47755.1"/>
    </source>
</evidence>
<keyword evidence="5 10" id="KW-0418">Kinase</keyword>
<keyword evidence="6" id="KW-0902">Two-component regulatory system</keyword>
<dbReference type="FunFam" id="3.30.565.10:FF:000006">
    <property type="entry name" value="Sensor histidine kinase WalK"/>
    <property type="match status" value="1"/>
</dbReference>
<dbReference type="Pfam" id="PF25323">
    <property type="entry name" value="6TM_PilS"/>
    <property type="match status" value="1"/>
</dbReference>
<proteinExistence type="predicted"/>
<dbReference type="SMART" id="SM00387">
    <property type="entry name" value="HATPase_c"/>
    <property type="match status" value="1"/>
</dbReference>
<feature type="coiled-coil region" evidence="7">
    <location>
        <begin position="199"/>
        <end position="233"/>
    </location>
</feature>
<dbReference type="InterPro" id="IPR036890">
    <property type="entry name" value="HATPase_C_sf"/>
</dbReference>
<dbReference type="EC" id="2.7.13.3" evidence="2"/>
<evidence type="ECO:0000256" key="5">
    <source>
        <dbReference type="ARBA" id="ARBA00022777"/>
    </source>
</evidence>
<dbReference type="InterPro" id="IPR036097">
    <property type="entry name" value="HisK_dim/P_sf"/>
</dbReference>
<keyword evidence="8" id="KW-1133">Transmembrane helix</keyword>
<evidence type="ECO:0000313" key="11">
    <source>
        <dbReference type="Proteomes" id="UP000320679"/>
    </source>
</evidence>
<feature type="transmembrane region" description="Helical" evidence="8">
    <location>
        <begin position="180"/>
        <end position="199"/>
    </location>
</feature>
<feature type="domain" description="Histidine kinase" evidence="9">
    <location>
        <begin position="240"/>
        <end position="459"/>
    </location>
</feature>